<accession>A0A7I4C2U4</accession>
<dbReference type="Gramene" id="Pp3c20_5330V3.2">
    <property type="protein sequence ID" value="Pp3c20_5330V3.2"/>
    <property type="gene ID" value="Pp3c20_5330"/>
</dbReference>
<dbReference type="EnsemblPlants" id="Pp3c20_5330V3.3">
    <property type="protein sequence ID" value="Pp3c20_5330V3.3"/>
    <property type="gene ID" value="Pp3c20_5330"/>
</dbReference>
<dbReference type="Gramene" id="Pp3c20_5330V3.3">
    <property type="protein sequence ID" value="Pp3c20_5330V3.3"/>
    <property type="gene ID" value="Pp3c20_5330"/>
</dbReference>
<sequence>MTSFLVDLDSAASNPVDNSAEVECFELLAMEAVDAVEDGRGHDAQVRSGPYNPYANGYMGSSNGGIRVAALWRRNRVTPINSRDPSGILNFASTTAQEQR</sequence>
<proteinExistence type="predicted"/>
<feature type="region of interest" description="Disordered" evidence="1">
    <location>
        <begin position="79"/>
        <end position="100"/>
    </location>
</feature>
<evidence type="ECO:0000256" key="1">
    <source>
        <dbReference type="SAM" id="MobiDB-lite"/>
    </source>
</evidence>
<keyword evidence="3" id="KW-1185">Reference proteome</keyword>
<dbReference type="AlphaFoldDB" id="A0A7I4C2U4"/>
<dbReference type="EnsemblPlants" id="Pp3c20_5330V3.2">
    <property type="protein sequence ID" value="Pp3c20_5330V3.2"/>
    <property type="gene ID" value="Pp3c20_5330"/>
</dbReference>
<evidence type="ECO:0000313" key="3">
    <source>
        <dbReference type="Proteomes" id="UP000006727"/>
    </source>
</evidence>
<reference evidence="2" key="3">
    <citation type="submission" date="2020-12" db="UniProtKB">
        <authorList>
            <consortium name="EnsemblPlants"/>
        </authorList>
    </citation>
    <scope>IDENTIFICATION</scope>
</reference>
<organism evidence="2 3">
    <name type="scientific">Physcomitrium patens</name>
    <name type="common">Spreading-leaved earth moss</name>
    <name type="synonym">Physcomitrella patens</name>
    <dbReference type="NCBI Taxonomy" id="3218"/>
    <lineage>
        <taxon>Eukaryota</taxon>
        <taxon>Viridiplantae</taxon>
        <taxon>Streptophyta</taxon>
        <taxon>Embryophyta</taxon>
        <taxon>Bryophyta</taxon>
        <taxon>Bryophytina</taxon>
        <taxon>Bryopsida</taxon>
        <taxon>Funariidae</taxon>
        <taxon>Funariales</taxon>
        <taxon>Funariaceae</taxon>
        <taxon>Physcomitrium</taxon>
    </lineage>
</organism>
<dbReference type="Proteomes" id="UP000006727">
    <property type="component" value="Chromosome 20"/>
</dbReference>
<reference evidence="2 3" key="1">
    <citation type="journal article" date="2008" name="Science">
        <title>The Physcomitrella genome reveals evolutionary insights into the conquest of land by plants.</title>
        <authorList>
            <person name="Rensing S."/>
            <person name="Lang D."/>
            <person name="Zimmer A."/>
            <person name="Terry A."/>
            <person name="Salamov A."/>
            <person name="Shapiro H."/>
            <person name="Nishiyama T."/>
            <person name="Perroud P.-F."/>
            <person name="Lindquist E."/>
            <person name="Kamisugi Y."/>
            <person name="Tanahashi T."/>
            <person name="Sakakibara K."/>
            <person name="Fujita T."/>
            <person name="Oishi K."/>
            <person name="Shin-I T."/>
            <person name="Kuroki Y."/>
            <person name="Toyoda A."/>
            <person name="Suzuki Y."/>
            <person name="Hashimoto A."/>
            <person name="Yamaguchi K."/>
            <person name="Sugano A."/>
            <person name="Kohara Y."/>
            <person name="Fujiyama A."/>
            <person name="Anterola A."/>
            <person name="Aoki S."/>
            <person name="Ashton N."/>
            <person name="Barbazuk W.B."/>
            <person name="Barker E."/>
            <person name="Bennetzen J."/>
            <person name="Bezanilla M."/>
            <person name="Blankenship R."/>
            <person name="Cho S.H."/>
            <person name="Dutcher S."/>
            <person name="Estelle M."/>
            <person name="Fawcett J.A."/>
            <person name="Gundlach H."/>
            <person name="Hanada K."/>
            <person name="Heyl A."/>
            <person name="Hicks K.A."/>
            <person name="Hugh J."/>
            <person name="Lohr M."/>
            <person name="Mayer K."/>
            <person name="Melkozernov A."/>
            <person name="Murata T."/>
            <person name="Nelson D."/>
            <person name="Pils B."/>
            <person name="Prigge M."/>
            <person name="Reiss B."/>
            <person name="Renner T."/>
            <person name="Rombauts S."/>
            <person name="Rushton P."/>
            <person name="Sanderfoot A."/>
            <person name="Schween G."/>
            <person name="Shiu S.-H."/>
            <person name="Stueber K."/>
            <person name="Theodoulou F.L."/>
            <person name="Tu H."/>
            <person name="Van de Peer Y."/>
            <person name="Verrier P.J."/>
            <person name="Waters E."/>
            <person name="Wood A."/>
            <person name="Yang L."/>
            <person name="Cove D."/>
            <person name="Cuming A."/>
            <person name="Hasebe M."/>
            <person name="Lucas S."/>
            <person name="Mishler D.B."/>
            <person name="Reski R."/>
            <person name="Grigoriev I."/>
            <person name="Quatrano R.S."/>
            <person name="Boore J.L."/>
        </authorList>
    </citation>
    <scope>NUCLEOTIDE SEQUENCE [LARGE SCALE GENOMIC DNA]</scope>
    <source>
        <strain evidence="2 3">cv. Gransden 2004</strain>
    </source>
</reference>
<name>A0A7I4C2U4_PHYPA</name>
<protein>
    <submittedName>
        <fullName evidence="2">Uncharacterized protein</fullName>
    </submittedName>
</protein>
<dbReference type="InParanoid" id="A0A7I4C2U4"/>
<dbReference type="EMBL" id="ABEU02000020">
    <property type="status" value="NOT_ANNOTATED_CDS"/>
    <property type="molecule type" value="Genomic_DNA"/>
</dbReference>
<evidence type="ECO:0000313" key="2">
    <source>
        <dbReference type="EnsemblPlants" id="Pp3c20_5330V3.2"/>
    </source>
</evidence>
<feature type="compositionally biased region" description="Polar residues" evidence="1">
    <location>
        <begin position="91"/>
        <end position="100"/>
    </location>
</feature>
<reference evidence="2 3" key="2">
    <citation type="journal article" date="2018" name="Plant J.">
        <title>The Physcomitrella patens chromosome-scale assembly reveals moss genome structure and evolution.</title>
        <authorList>
            <person name="Lang D."/>
            <person name="Ullrich K.K."/>
            <person name="Murat F."/>
            <person name="Fuchs J."/>
            <person name="Jenkins J."/>
            <person name="Haas F.B."/>
            <person name="Piednoel M."/>
            <person name="Gundlach H."/>
            <person name="Van Bel M."/>
            <person name="Meyberg R."/>
            <person name="Vives C."/>
            <person name="Morata J."/>
            <person name="Symeonidi A."/>
            <person name="Hiss M."/>
            <person name="Muchero W."/>
            <person name="Kamisugi Y."/>
            <person name="Saleh O."/>
            <person name="Blanc G."/>
            <person name="Decker E.L."/>
            <person name="van Gessel N."/>
            <person name="Grimwood J."/>
            <person name="Hayes R.D."/>
            <person name="Graham S.W."/>
            <person name="Gunter L.E."/>
            <person name="McDaniel S.F."/>
            <person name="Hoernstein S.N.W."/>
            <person name="Larsson A."/>
            <person name="Li F.W."/>
            <person name="Perroud P.F."/>
            <person name="Phillips J."/>
            <person name="Ranjan P."/>
            <person name="Rokshar D.S."/>
            <person name="Rothfels C.J."/>
            <person name="Schneider L."/>
            <person name="Shu S."/>
            <person name="Stevenson D.W."/>
            <person name="Thummler F."/>
            <person name="Tillich M."/>
            <person name="Villarreal Aguilar J.C."/>
            <person name="Widiez T."/>
            <person name="Wong G.K."/>
            <person name="Wymore A."/>
            <person name="Zhang Y."/>
            <person name="Zimmer A.D."/>
            <person name="Quatrano R.S."/>
            <person name="Mayer K.F.X."/>
            <person name="Goodstein D."/>
            <person name="Casacuberta J.M."/>
            <person name="Vandepoele K."/>
            <person name="Reski R."/>
            <person name="Cuming A.C."/>
            <person name="Tuskan G.A."/>
            <person name="Maumus F."/>
            <person name="Salse J."/>
            <person name="Schmutz J."/>
            <person name="Rensing S.A."/>
        </authorList>
    </citation>
    <scope>NUCLEOTIDE SEQUENCE [LARGE SCALE GENOMIC DNA]</scope>
    <source>
        <strain evidence="2 3">cv. Gransden 2004</strain>
    </source>
</reference>